<reference evidence="4" key="1">
    <citation type="submission" date="2017-09" db="EMBL/GenBank/DDBJ databases">
        <title>Depth-based differentiation of microbial function through sediment-hosted aquifers and enrichment of novel symbionts in the deep terrestrial subsurface.</title>
        <authorList>
            <person name="Probst A.J."/>
            <person name="Ladd B."/>
            <person name="Jarett J.K."/>
            <person name="Geller-Mcgrath D.E."/>
            <person name="Sieber C.M.K."/>
            <person name="Emerson J.B."/>
            <person name="Anantharaman K."/>
            <person name="Thomas B.C."/>
            <person name="Malmstrom R."/>
            <person name="Stieglmeier M."/>
            <person name="Klingl A."/>
            <person name="Woyke T."/>
            <person name="Ryan C.M."/>
            <person name="Banfield J.F."/>
        </authorList>
    </citation>
    <scope>NUCLEOTIDE SEQUENCE [LARGE SCALE GENOMIC DNA]</scope>
</reference>
<dbReference type="Pfam" id="PF02594">
    <property type="entry name" value="DUF167"/>
    <property type="match status" value="1"/>
</dbReference>
<evidence type="ECO:0000256" key="2">
    <source>
        <dbReference type="HAMAP-Rule" id="MF_00634"/>
    </source>
</evidence>
<dbReference type="HAMAP" id="MF_00634">
    <property type="entry name" value="UPF0235"/>
    <property type="match status" value="1"/>
</dbReference>
<dbReference type="NCBIfam" id="TIGR00251">
    <property type="entry name" value="DUF167 family protein"/>
    <property type="match status" value="1"/>
</dbReference>
<protein>
    <recommendedName>
        <fullName evidence="2">UPF0235 protein COT99_03665</fullName>
    </recommendedName>
</protein>
<dbReference type="SUPFAM" id="SSF69786">
    <property type="entry name" value="YggU-like"/>
    <property type="match status" value="1"/>
</dbReference>
<dbReference type="PANTHER" id="PTHR13420">
    <property type="entry name" value="UPF0235 PROTEIN C15ORF40"/>
    <property type="match status" value="1"/>
</dbReference>
<evidence type="ECO:0000313" key="3">
    <source>
        <dbReference type="EMBL" id="PIR92915.1"/>
    </source>
</evidence>
<evidence type="ECO:0000313" key="4">
    <source>
        <dbReference type="Proteomes" id="UP000228626"/>
    </source>
</evidence>
<sequence>MINKFKRQFKQDGEVYLRIKARPNSMRTEIKDILADETIKIDVAAPPVKGRANAELVKFLAKEFGVDKNGVKIISGAEERVKLIKINI</sequence>
<comment type="caution">
    <text evidence="3">The sequence shown here is derived from an EMBL/GenBank/DDBJ whole genome shotgun (WGS) entry which is preliminary data.</text>
</comment>
<dbReference type="InterPro" id="IPR036591">
    <property type="entry name" value="YggU-like_sf"/>
</dbReference>
<gene>
    <name evidence="3" type="ORF">COT99_03665</name>
</gene>
<dbReference type="Gene3D" id="3.30.1200.10">
    <property type="entry name" value="YggU-like"/>
    <property type="match status" value="1"/>
</dbReference>
<comment type="similarity">
    <text evidence="1 2">Belongs to the UPF0235 family.</text>
</comment>
<accession>A0A2H0V1I4</accession>
<dbReference type="PANTHER" id="PTHR13420:SF7">
    <property type="entry name" value="UPF0235 PROTEIN C15ORF40"/>
    <property type="match status" value="1"/>
</dbReference>
<name>A0A2H0V1I4_9BACT</name>
<organism evidence="3 4">
    <name type="scientific">Candidatus Falkowbacteria bacterium CG10_big_fil_rev_8_21_14_0_10_43_10</name>
    <dbReference type="NCBI Taxonomy" id="1974567"/>
    <lineage>
        <taxon>Bacteria</taxon>
        <taxon>Candidatus Falkowiibacteriota</taxon>
    </lineage>
</organism>
<dbReference type="AlphaFoldDB" id="A0A2H0V1I4"/>
<evidence type="ECO:0000256" key="1">
    <source>
        <dbReference type="ARBA" id="ARBA00010364"/>
    </source>
</evidence>
<dbReference type="EMBL" id="PFAR01000044">
    <property type="protein sequence ID" value="PIR92915.1"/>
    <property type="molecule type" value="Genomic_DNA"/>
</dbReference>
<proteinExistence type="inferred from homology"/>
<dbReference type="SMART" id="SM01152">
    <property type="entry name" value="DUF167"/>
    <property type="match status" value="1"/>
</dbReference>
<dbReference type="GO" id="GO:0005737">
    <property type="term" value="C:cytoplasm"/>
    <property type="evidence" value="ECO:0007669"/>
    <property type="project" value="TreeGrafter"/>
</dbReference>
<dbReference type="Proteomes" id="UP000228626">
    <property type="component" value="Unassembled WGS sequence"/>
</dbReference>
<dbReference type="InterPro" id="IPR003746">
    <property type="entry name" value="DUF167"/>
</dbReference>